<accession>A0A7I8K381</accession>
<dbReference type="AlphaFoldDB" id="A0A7I8K381"/>
<evidence type="ECO:0000313" key="2">
    <source>
        <dbReference type="Proteomes" id="UP000663760"/>
    </source>
</evidence>
<dbReference type="Proteomes" id="UP000663760">
    <property type="component" value="Chromosome 2"/>
</dbReference>
<protein>
    <submittedName>
        <fullName evidence="1">Uncharacterized protein</fullName>
    </submittedName>
</protein>
<organism evidence="1 2">
    <name type="scientific">Spirodela intermedia</name>
    <name type="common">Intermediate duckweed</name>
    <dbReference type="NCBI Taxonomy" id="51605"/>
    <lineage>
        <taxon>Eukaryota</taxon>
        <taxon>Viridiplantae</taxon>
        <taxon>Streptophyta</taxon>
        <taxon>Embryophyta</taxon>
        <taxon>Tracheophyta</taxon>
        <taxon>Spermatophyta</taxon>
        <taxon>Magnoliopsida</taxon>
        <taxon>Liliopsida</taxon>
        <taxon>Araceae</taxon>
        <taxon>Lemnoideae</taxon>
        <taxon>Spirodela</taxon>
    </lineage>
</organism>
<evidence type="ECO:0000313" key="1">
    <source>
        <dbReference type="EMBL" id="CAA7391578.1"/>
    </source>
</evidence>
<gene>
    <name evidence="1" type="ORF">SI8410_02002849</name>
</gene>
<proteinExistence type="predicted"/>
<dbReference type="OrthoDB" id="691565at2759"/>
<reference evidence="1" key="1">
    <citation type="submission" date="2020-02" db="EMBL/GenBank/DDBJ databases">
        <authorList>
            <person name="Scholz U."/>
            <person name="Mascher M."/>
            <person name="Fiebig A."/>
        </authorList>
    </citation>
    <scope>NUCLEOTIDE SEQUENCE</scope>
</reference>
<sequence length="50" mass="5959">MLICWASQKQKTEKKISIDYAKTEDQLADILTKSLGRQKFVEIRWQMIED</sequence>
<name>A0A7I8K381_SPIIN</name>
<dbReference type="EMBL" id="LR746265">
    <property type="protein sequence ID" value="CAA7391578.1"/>
    <property type="molecule type" value="Genomic_DNA"/>
</dbReference>
<keyword evidence="2" id="KW-1185">Reference proteome</keyword>